<dbReference type="AlphaFoldDB" id="A0A1N6JFX8"/>
<dbReference type="InterPro" id="IPR023996">
    <property type="entry name" value="TonB-dep_OMP_SusC/RagA"/>
</dbReference>
<evidence type="ECO:0000256" key="4">
    <source>
        <dbReference type="ARBA" id="ARBA00022692"/>
    </source>
</evidence>
<accession>A0A1N6JFX8</accession>
<keyword evidence="10" id="KW-1185">Reference proteome</keyword>
<keyword evidence="3 7" id="KW-1134">Transmembrane beta strand</keyword>
<evidence type="ECO:0000256" key="1">
    <source>
        <dbReference type="ARBA" id="ARBA00004571"/>
    </source>
</evidence>
<dbReference type="PROSITE" id="PS52016">
    <property type="entry name" value="TONB_DEPENDENT_REC_3"/>
    <property type="match status" value="1"/>
</dbReference>
<comment type="similarity">
    <text evidence="7">Belongs to the TonB-dependent receptor family.</text>
</comment>
<sequence length="946" mass="104415">MKQALLLWLAIAISIPGVSQQYKGKTDTLKKILEEVVITGYNTATRKEYTGAVSTIQGSKLNKIPMASFDQMLQGRAPGLYVASGSGQPGAAAKVVIRGQATISGAVSPLYVVDGIAVESGVFMTMNPGDFESVSVLKDANATALYGSRGANGVILITTKRGKAGDLSFTFNTQHGISQPTRSRFNVMNTEERLQFEEEVGLETARITGAGWIFSDKNPANAALPPAQKQRYARILDSLGNIHTNWRDIFLRNAAPFHEYELSASGGTEGIRFYSAANYYKQEGIALRSGIERYSFRTNLDVTSKRFTAAINTAVGYTNNKLIESEGAPGTTNTMAAVYYALPYEQPYVNGQLVHSGNKARFGGTYDTREGSDALERLQSSTYNVNQLKGTLTTALKYNFTDYLYASSNMGFDYRENVEVRTIKPGTYSGGQSSIPGRQGMHAEGMARYFQFTAVSGLTYSRTLKDVHQVTVAGFYEFNRMKYSSMQLTGYGITPGLAGTISGITPGSALNGFIPKVEGGRTGSALASWIALARYLYKDKYTLNVTFRRDGSSTVPESNRWHNFYSVGAGYDLKKEAFLTSAKWVNTLRFRSSYGTSASPFSSNFAYASGYGASRYDGSPAIIPSAVGNDDYDWEYMKIFNAGVDLAILDNRLRLIADWYNKRTEGIFLDQQISQTSGFSSRKINAGAIRNRGIEIDLNGDIIRNANLTWSAGFNVAYNQNKVLSLGGVNEFTQGASIVRVGLPVNTHYIVKWGGVDPQTGKALYYNRDGSLTTNYNVVSQSVATFGTIDPLYTGGITSRLNWKDFSAEVFFSFAQNVYRYNSEEYYLLNSNQFASSNQSRKWLDRWRKPGDITDQPSFSEPRNFTSRDIQDASYVRLRNAQLAYRIPAEIVKRTHLLRSAMIYVQGQNLLTFTSWTGFDPEDNNSTAFFEYPAARTITAGLSIQF</sequence>
<dbReference type="InterPro" id="IPR023997">
    <property type="entry name" value="TonB-dep_OMP_SusC/RagA_CS"/>
</dbReference>
<evidence type="ECO:0000256" key="3">
    <source>
        <dbReference type="ARBA" id="ARBA00022452"/>
    </source>
</evidence>
<evidence type="ECO:0000256" key="2">
    <source>
        <dbReference type="ARBA" id="ARBA00022448"/>
    </source>
</evidence>
<dbReference type="InterPro" id="IPR036942">
    <property type="entry name" value="Beta-barrel_TonB_sf"/>
</dbReference>
<evidence type="ECO:0000313" key="9">
    <source>
        <dbReference type="EMBL" id="SIO43205.1"/>
    </source>
</evidence>
<keyword evidence="5 7" id="KW-0472">Membrane</keyword>
<comment type="subcellular location">
    <subcellularLocation>
        <location evidence="1 7">Cell outer membrane</location>
        <topology evidence="1 7">Multi-pass membrane protein</topology>
    </subcellularLocation>
</comment>
<proteinExistence type="inferred from homology"/>
<dbReference type="EMBL" id="FSRA01000002">
    <property type="protein sequence ID" value="SIO43205.1"/>
    <property type="molecule type" value="Genomic_DNA"/>
</dbReference>
<evidence type="ECO:0000259" key="8">
    <source>
        <dbReference type="Pfam" id="PF07715"/>
    </source>
</evidence>
<dbReference type="OrthoDB" id="9768177at2"/>
<dbReference type="GO" id="GO:0009279">
    <property type="term" value="C:cell outer membrane"/>
    <property type="evidence" value="ECO:0007669"/>
    <property type="project" value="UniProtKB-SubCell"/>
</dbReference>
<dbReference type="STRING" id="536979.SAMN04488055_3976"/>
<keyword evidence="2 7" id="KW-0813">Transport</keyword>
<feature type="domain" description="TonB-dependent receptor plug" evidence="8">
    <location>
        <begin position="47"/>
        <end position="154"/>
    </location>
</feature>
<dbReference type="RefSeq" id="WP_074241292.1">
    <property type="nucleotide sequence ID" value="NZ_FSRA01000002.1"/>
</dbReference>
<keyword evidence="4 7" id="KW-0812">Transmembrane</keyword>
<dbReference type="Gene3D" id="2.170.130.10">
    <property type="entry name" value="TonB-dependent receptor, plug domain"/>
    <property type="match status" value="1"/>
</dbReference>
<dbReference type="NCBIfam" id="TIGR04056">
    <property type="entry name" value="OMP_RagA_SusC"/>
    <property type="match status" value="1"/>
</dbReference>
<dbReference type="Pfam" id="PF07715">
    <property type="entry name" value="Plug"/>
    <property type="match status" value="1"/>
</dbReference>
<dbReference type="InterPro" id="IPR012910">
    <property type="entry name" value="Plug_dom"/>
</dbReference>
<dbReference type="InterPro" id="IPR037066">
    <property type="entry name" value="Plug_dom_sf"/>
</dbReference>
<name>A0A1N6JFX8_9BACT</name>
<dbReference type="Proteomes" id="UP000185003">
    <property type="component" value="Unassembled WGS sequence"/>
</dbReference>
<evidence type="ECO:0000256" key="6">
    <source>
        <dbReference type="ARBA" id="ARBA00023237"/>
    </source>
</evidence>
<gene>
    <name evidence="9" type="ORF">SAMN04488055_3976</name>
</gene>
<dbReference type="NCBIfam" id="TIGR04057">
    <property type="entry name" value="SusC_RagA_signa"/>
    <property type="match status" value="1"/>
</dbReference>
<evidence type="ECO:0000256" key="5">
    <source>
        <dbReference type="ARBA" id="ARBA00023136"/>
    </source>
</evidence>
<keyword evidence="6 7" id="KW-0998">Cell outer membrane</keyword>
<reference evidence="9 10" key="1">
    <citation type="submission" date="2016-11" db="EMBL/GenBank/DDBJ databases">
        <authorList>
            <person name="Jaros S."/>
            <person name="Januszkiewicz K."/>
            <person name="Wedrychowicz H."/>
        </authorList>
    </citation>
    <scope>NUCLEOTIDE SEQUENCE [LARGE SCALE GENOMIC DNA]</scope>
    <source>
        <strain evidence="9 10">DSM 24787</strain>
    </source>
</reference>
<protein>
    <submittedName>
        <fullName evidence="9">TonB-linked outer membrane protein, SusC/RagA family</fullName>
    </submittedName>
</protein>
<organism evidence="9 10">
    <name type="scientific">Chitinophaga niabensis</name>
    <dbReference type="NCBI Taxonomy" id="536979"/>
    <lineage>
        <taxon>Bacteria</taxon>
        <taxon>Pseudomonadati</taxon>
        <taxon>Bacteroidota</taxon>
        <taxon>Chitinophagia</taxon>
        <taxon>Chitinophagales</taxon>
        <taxon>Chitinophagaceae</taxon>
        <taxon>Chitinophaga</taxon>
    </lineage>
</organism>
<dbReference type="SUPFAM" id="SSF56935">
    <property type="entry name" value="Porins"/>
    <property type="match status" value="1"/>
</dbReference>
<dbReference type="Gene3D" id="2.40.170.20">
    <property type="entry name" value="TonB-dependent receptor, beta-barrel domain"/>
    <property type="match status" value="1"/>
</dbReference>
<evidence type="ECO:0000313" key="10">
    <source>
        <dbReference type="Proteomes" id="UP000185003"/>
    </source>
</evidence>
<evidence type="ECO:0000256" key="7">
    <source>
        <dbReference type="PROSITE-ProRule" id="PRU01360"/>
    </source>
</evidence>
<dbReference type="InterPro" id="IPR039426">
    <property type="entry name" value="TonB-dep_rcpt-like"/>
</dbReference>